<reference evidence="2" key="1">
    <citation type="submission" date="2023-08" db="EMBL/GenBank/DDBJ databases">
        <authorList>
            <person name="Chen Y."/>
            <person name="Shah S."/>
            <person name="Dougan E. K."/>
            <person name="Thang M."/>
            <person name="Chan C."/>
        </authorList>
    </citation>
    <scope>NUCLEOTIDE SEQUENCE</scope>
</reference>
<name>A0AA36IMQ0_9DINO</name>
<gene>
    <name evidence="2" type="ORF">EVOR1521_LOCUS16006</name>
</gene>
<accession>A0AA36IMQ0</accession>
<evidence type="ECO:0000256" key="1">
    <source>
        <dbReference type="SAM" id="MobiDB-lite"/>
    </source>
</evidence>
<organism evidence="2 3">
    <name type="scientific">Effrenium voratum</name>
    <dbReference type="NCBI Taxonomy" id="2562239"/>
    <lineage>
        <taxon>Eukaryota</taxon>
        <taxon>Sar</taxon>
        <taxon>Alveolata</taxon>
        <taxon>Dinophyceae</taxon>
        <taxon>Suessiales</taxon>
        <taxon>Symbiodiniaceae</taxon>
        <taxon>Effrenium</taxon>
    </lineage>
</organism>
<keyword evidence="3" id="KW-1185">Reference proteome</keyword>
<feature type="region of interest" description="Disordered" evidence="1">
    <location>
        <begin position="262"/>
        <end position="281"/>
    </location>
</feature>
<dbReference type="EMBL" id="CAUJNA010002113">
    <property type="protein sequence ID" value="CAJ1390647.1"/>
    <property type="molecule type" value="Genomic_DNA"/>
</dbReference>
<proteinExistence type="predicted"/>
<dbReference type="Proteomes" id="UP001178507">
    <property type="component" value="Unassembled WGS sequence"/>
</dbReference>
<evidence type="ECO:0000313" key="3">
    <source>
        <dbReference type="Proteomes" id="UP001178507"/>
    </source>
</evidence>
<comment type="caution">
    <text evidence="2">The sequence shown here is derived from an EMBL/GenBank/DDBJ whole genome shotgun (WGS) entry which is preliminary data.</text>
</comment>
<evidence type="ECO:0000313" key="2">
    <source>
        <dbReference type="EMBL" id="CAJ1390647.1"/>
    </source>
</evidence>
<protein>
    <submittedName>
        <fullName evidence="2">Uncharacterized protein</fullName>
    </submittedName>
</protein>
<sequence>MSKIQQQISESLVATRGASLQTEVFRRAHSGLAEGMLVKVEDVNKEQFAEVLELSNGTEPPAKVRFLNATKADSWLCLKSLAIPDYAAVQVGLQVNVNYGGIWMLGSVIAINHAFTRSPVQVKVHGLPPGATKWVGADELRSKAIKFLPANLADGTENGPAGSGKRNVSVCCRWLAGTCLRAESHSMFNNLYLHEDVPGIPCALGHECKFRHFETRGLPSHPGSAEASSVGASCQNVEAPRAKNPGPGEARWKPVALASNLGRAQGRAGPRATADAPGLSDLSASSQLPWTSLDADPEGLEHGLQAAIDALEALLQVSAAAPEELAKLQQAARSQLVRPILEAHSWTGSQFASDADLHAVLAQLKVAKAEVDDDVTSCSDQSEHEESDFEENLSTCAESAGLETLERRLAAQQEEFREITGVLVFGTFRCVSGDKQHSNSGEVLVERGPRLLLGRRVRVIGSCRAAAFDQDQVYLRLLMARTLKLQLGRGFRGPVENGI</sequence>
<dbReference type="AlphaFoldDB" id="A0AA36IMQ0"/>